<dbReference type="PANTHER" id="PTHR11439">
    <property type="entry name" value="GAG-POL-RELATED RETROTRANSPOSON"/>
    <property type="match status" value="1"/>
</dbReference>
<reference evidence="1 2" key="1">
    <citation type="journal article" date="2018" name="PLoS Genet.">
        <title>Population sequencing reveals clonal diversity and ancestral inbreeding in the grapevine cultivar Chardonnay.</title>
        <authorList>
            <person name="Roach M.J."/>
            <person name="Johnson D.L."/>
            <person name="Bohlmann J."/>
            <person name="van Vuuren H.J."/>
            <person name="Jones S.J."/>
            <person name="Pretorius I.S."/>
            <person name="Schmidt S.A."/>
            <person name="Borneman A.R."/>
        </authorList>
    </citation>
    <scope>NUCLEOTIDE SEQUENCE [LARGE SCALE GENOMIC DNA]</scope>
    <source>
        <strain evidence="2">cv. Chardonnay</strain>
        <tissue evidence="1">Leaf</tissue>
    </source>
</reference>
<evidence type="ECO:0000313" key="2">
    <source>
        <dbReference type="Proteomes" id="UP000288805"/>
    </source>
</evidence>
<protein>
    <submittedName>
        <fullName evidence="1">Retrovirus-related Pol polyprotein from transposon TNT 1-94</fullName>
    </submittedName>
</protein>
<sequence length="293" mass="33137">MRLTPLLLLLTKAPHKNFGGSKQFKRMGISSQGAFSGPASSNATKNEKFKRKCNFCHKIGHKQDLGEASYVLGIKILCDRANGVLKLSQRTYIEKILKRYLSNPRSQHWKAAKKVLRYLQGTKDLMLTYQHTNILDVVKFYDVDFVGCIDHKKSTTGYNFVMVGGVVSWKSDKQTLTTSSTMEAEYVACYEACCHVMWMWNFISALGVADFISKLLKLFCDNSAVVAFSKNTRNISCSKHIDVKFYFVKEKVAEFLIDTEHMSTKSMLADPLTKGLPIVLFQEHVSQMGLLEA</sequence>
<proteinExistence type="predicted"/>
<dbReference type="PANTHER" id="PTHR11439:SF467">
    <property type="entry name" value="INTEGRASE CATALYTIC DOMAIN-CONTAINING PROTEIN"/>
    <property type="match status" value="1"/>
</dbReference>
<evidence type="ECO:0000313" key="1">
    <source>
        <dbReference type="EMBL" id="RVW45276.1"/>
    </source>
</evidence>
<dbReference type="EMBL" id="QGNW01001335">
    <property type="protein sequence ID" value="RVW45276.1"/>
    <property type="molecule type" value="Genomic_DNA"/>
</dbReference>
<gene>
    <name evidence="1" type="primary">POLX_4290</name>
    <name evidence="1" type="ORF">CK203_110164</name>
</gene>
<comment type="caution">
    <text evidence="1">The sequence shown here is derived from an EMBL/GenBank/DDBJ whole genome shotgun (WGS) entry which is preliminary data.</text>
</comment>
<dbReference type="AlphaFoldDB" id="A0A438EBT5"/>
<name>A0A438EBT5_VITVI</name>
<organism evidence="1 2">
    <name type="scientific">Vitis vinifera</name>
    <name type="common">Grape</name>
    <dbReference type="NCBI Taxonomy" id="29760"/>
    <lineage>
        <taxon>Eukaryota</taxon>
        <taxon>Viridiplantae</taxon>
        <taxon>Streptophyta</taxon>
        <taxon>Embryophyta</taxon>
        <taxon>Tracheophyta</taxon>
        <taxon>Spermatophyta</taxon>
        <taxon>Magnoliopsida</taxon>
        <taxon>eudicotyledons</taxon>
        <taxon>Gunneridae</taxon>
        <taxon>Pentapetalae</taxon>
        <taxon>rosids</taxon>
        <taxon>Vitales</taxon>
        <taxon>Vitaceae</taxon>
        <taxon>Viteae</taxon>
        <taxon>Vitis</taxon>
    </lineage>
</organism>
<dbReference type="Proteomes" id="UP000288805">
    <property type="component" value="Unassembled WGS sequence"/>
</dbReference>
<accession>A0A438EBT5</accession>
<dbReference type="CDD" id="cd09272">
    <property type="entry name" value="RNase_HI_RT_Ty1"/>
    <property type="match status" value="1"/>
</dbReference>